<protein>
    <submittedName>
        <fullName evidence="1">Cell division protein FtsQ</fullName>
    </submittedName>
</protein>
<proteinExistence type="predicted"/>
<keyword evidence="1" id="KW-0132">Cell division</keyword>
<name>A0A4Q0PE25_9FLAO</name>
<dbReference type="OrthoDB" id="1466667at2"/>
<sequence length="238" mass="27027">MKIGWFYIRMFCLLLVTLFLVAFSHKRNSDRTIKAVEVNFEAGANLFITAETVDKLLIQNGKPLEGQRKEILVLKNLEDKLDSHAMISDADVYLTLDGVVGATVKQRKPLGRVQAQKPFYIDENGSYMPLSTNYSARVPLIDGVSREQIKEVYPLLNYLQQDDLLAKQVIGISRKADGNYSLTPRVLNYNITLGKIKDLQSKFANYKAFYQKAIKDNSLPNYKNIDLRFKGQVVGTKI</sequence>
<evidence type="ECO:0000313" key="1">
    <source>
        <dbReference type="EMBL" id="RXG24778.1"/>
    </source>
</evidence>
<comment type="caution">
    <text evidence="1">The sequence shown here is derived from an EMBL/GenBank/DDBJ whole genome shotgun (WGS) entry which is preliminary data.</text>
</comment>
<keyword evidence="1" id="KW-0131">Cell cycle</keyword>
<dbReference type="RefSeq" id="WP_128756494.1">
    <property type="nucleotide sequence ID" value="NZ_JASMRS010000001.1"/>
</dbReference>
<reference evidence="1 2" key="1">
    <citation type="submission" date="2018-07" db="EMBL/GenBank/DDBJ databases">
        <title>Leeuwenhoekiella genomics.</title>
        <authorList>
            <person name="Tahon G."/>
            <person name="Willems A."/>
        </authorList>
    </citation>
    <scope>NUCLEOTIDE SEQUENCE [LARGE SCALE GENOMIC DNA]</scope>
    <source>
        <strain evidence="1 2">LMG 22550</strain>
    </source>
</reference>
<dbReference type="AlphaFoldDB" id="A0A4Q0PE25"/>
<organism evidence="1 2">
    <name type="scientific">Leeuwenhoekiella aequorea</name>
    <dbReference type="NCBI Taxonomy" id="283736"/>
    <lineage>
        <taxon>Bacteria</taxon>
        <taxon>Pseudomonadati</taxon>
        <taxon>Bacteroidota</taxon>
        <taxon>Flavobacteriia</taxon>
        <taxon>Flavobacteriales</taxon>
        <taxon>Flavobacteriaceae</taxon>
        <taxon>Leeuwenhoekiella</taxon>
    </lineage>
</organism>
<dbReference type="EMBL" id="QOVM01000001">
    <property type="protein sequence ID" value="RXG24778.1"/>
    <property type="molecule type" value="Genomic_DNA"/>
</dbReference>
<dbReference type="Proteomes" id="UP000289238">
    <property type="component" value="Unassembled WGS sequence"/>
</dbReference>
<keyword evidence="2" id="KW-1185">Reference proteome</keyword>
<gene>
    <name evidence="1" type="ORF">DSM00_573</name>
</gene>
<evidence type="ECO:0000313" key="2">
    <source>
        <dbReference type="Proteomes" id="UP000289238"/>
    </source>
</evidence>
<dbReference type="GO" id="GO:0051301">
    <property type="term" value="P:cell division"/>
    <property type="evidence" value="ECO:0007669"/>
    <property type="project" value="UniProtKB-KW"/>
</dbReference>
<accession>A0A4Q0PE25</accession>